<evidence type="ECO:0000256" key="6">
    <source>
        <dbReference type="ARBA" id="ARBA00022737"/>
    </source>
</evidence>
<dbReference type="Pfam" id="PF08389">
    <property type="entry name" value="Xpo1"/>
    <property type="match status" value="1"/>
</dbReference>
<dbReference type="Pfam" id="PF03810">
    <property type="entry name" value="IBN_N"/>
    <property type="match status" value="1"/>
</dbReference>
<dbReference type="InterPro" id="IPR011989">
    <property type="entry name" value="ARM-like"/>
</dbReference>
<dbReference type="InterPro" id="IPR013598">
    <property type="entry name" value="Exportin-1/Importin-b-like"/>
</dbReference>
<dbReference type="GO" id="GO:0005634">
    <property type="term" value="C:nucleus"/>
    <property type="evidence" value="ECO:0007669"/>
    <property type="project" value="UniProtKB-SubCell"/>
</dbReference>
<dbReference type="InterPro" id="IPR051345">
    <property type="entry name" value="Importin_beta-like_NTR"/>
</dbReference>
<dbReference type="OrthoDB" id="2016913at2759"/>
<evidence type="ECO:0000259" key="10">
    <source>
        <dbReference type="Pfam" id="PF08389"/>
    </source>
</evidence>
<dbReference type="SUPFAM" id="SSF48371">
    <property type="entry name" value="ARM repeat"/>
    <property type="match status" value="1"/>
</dbReference>
<dbReference type="Proteomes" id="UP000320475">
    <property type="component" value="Unassembled WGS sequence"/>
</dbReference>
<dbReference type="PANTHER" id="PTHR12363:SF33">
    <property type="entry name" value="IMPORTIN-13"/>
    <property type="match status" value="1"/>
</dbReference>
<evidence type="ECO:0000256" key="5">
    <source>
        <dbReference type="ARBA" id="ARBA00022448"/>
    </source>
</evidence>
<evidence type="ECO:0000256" key="4">
    <source>
        <dbReference type="ARBA" id="ARBA00016020"/>
    </source>
</evidence>
<dbReference type="InterPro" id="IPR057942">
    <property type="entry name" value="TPR_TNPO3_IPO13_3rd"/>
</dbReference>
<evidence type="ECO:0000256" key="3">
    <source>
        <dbReference type="ARBA" id="ARBA00011422"/>
    </source>
</evidence>
<keyword evidence="5" id="KW-0813">Transport</keyword>
<keyword evidence="6" id="KW-0677">Repeat</keyword>
<evidence type="ECO:0000256" key="2">
    <source>
        <dbReference type="ARBA" id="ARBA00007991"/>
    </source>
</evidence>
<feature type="domain" description="Importin N-terminal" evidence="9">
    <location>
        <begin position="72"/>
        <end position="132"/>
    </location>
</feature>
<dbReference type="InterPro" id="IPR040709">
    <property type="entry name" value="Importin_rep_1"/>
</dbReference>
<dbReference type="InterPro" id="IPR016024">
    <property type="entry name" value="ARM-type_fold"/>
</dbReference>
<sequence>MLDPASPELQHVVVAVVDRLIHNPTDAFASAFIRMTLAVVDMHEPYNVDMSQVELAIQHLYTGSPDQVRSSQSWLHKLQRQNQAWALAFQMLTSNAPNTRFVGAQTLLSKIAQDWESLAQEDAKALRNELLSQTIRASQGPRFVLRKLCVALSAYAIRSCTLHWPECIQSACLHFSTLVQKSSDPNTQVALQNVLIEWLTVLPEEASSASLPPKTRAKVDDELLRGVPVALNVLEQALDLPGNNDNESLQLMKTQSFKAIKSWVQYGIPIELMGRIYYKMIQQMNTSMWMSAMDVIADVIVNPRMAGYGDTIANGLLNALTTGPIYAEFKRAFTARDDESSSKICQLVVDFAEQYAVFLVVHLARQDVGIFMDMLLAYTHYPGIFALDQEISDLPLTVWANIQEALHDGDVLPMPSATTYDLKTDPHSTRPMTPPTQKQLPSEATRATLRLGQTIFAKLLSHLIDKMVFPADTSGWSAEEKEKFRVYRRDVNDCILVCYYVLRRPALETMVDRAVALARSSSFESAVQELEAVLTAISAVSEAVTVEDEAPLSNLFSDSVFGKLATSVSPASRLRLTLFLLVGNYAEYHSRHPEGLSAIMSYLINGLSSDVEAPYAAKAFRSICSECSHGLLSGADWLVNLWLQSGSKILPSERPKVVEAIADVVQAMPLSSGIPRILALMYNIAQSLQELLSLPPEKSPMYRDAIISLVSQLKSCCRGIHNDMVDLTGDAITSLSLRLATTAEERAVCELVWNCLKIIVSRWCEDTEVVAVVMTFLYTSFTGALPLISPSMAELVSLLTELYSRSPNPAILTASNVLACVVAEPRNAGLYGTDIHNLVSQLCIVSVHVLQAPDDGSPSRMEYHPDLSEAFFGLVTDLISKAPVFVVSLQVQLQLAVFQHLLIAALRAEERFTLKAAHGLLLELIAAGTRTSNNIAQFSNEFFQLSGEVIMKELLTNIESRQPRTQLKQSAEVLFKMVSVYPDISRNWMINWANVPVASARISVHDKHQLTRSLLGTRNLKKFKESILEFATKSRGLETTLGAHV</sequence>
<dbReference type="Pfam" id="PF24140">
    <property type="entry name" value="TPR_TNPO3_IPO13_3rd"/>
    <property type="match status" value="1"/>
</dbReference>
<dbReference type="VEuPathDB" id="FungiDB:SeMB42_g02293"/>
<keyword evidence="7" id="KW-0653">Protein transport</keyword>
<protein>
    <recommendedName>
        <fullName evidence="4">Importin-13</fullName>
    </recommendedName>
</protein>
<comment type="subunit">
    <text evidence="3">Interacts with UBC9, RAN, RBM8A, eIF-1A and PAX6.</text>
</comment>
<comment type="similarity">
    <text evidence="2">Belongs to the importin beta family.</text>
</comment>
<dbReference type="GO" id="GO:0005737">
    <property type="term" value="C:cytoplasm"/>
    <property type="evidence" value="ECO:0007669"/>
    <property type="project" value="TreeGrafter"/>
</dbReference>
<reference evidence="11 12" key="1">
    <citation type="journal article" date="2019" name="Sci. Rep.">
        <title>Comparative genomics of chytrid fungi reveal insights into the obligate biotrophic and pathogenic lifestyle of Synchytrium endobioticum.</title>
        <authorList>
            <person name="van de Vossenberg B.T.L.H."/>
            <person name="Warris S."/>
            <person name="Nguyen H.D.T."/>
            <person name="van Gent-Pelzer M.P.E."/>
            <person name="Joly D.L."/>
            <person name="van de Geest H.C."/>
            <person name="Bonants P.J.M."/>
            <person name="Smith D.S."/>
            <person name="Levesque C.A."/>
            <person name="van der Lee T.A.J."/>
        </authorList>
    </citation>
    <scope>NUCLEOTIDE SEQUENCE [LARGE SCALE GENOMIC DNA]</scope>
    <source>
        <strain evidence="11 12">LEV6574</strain>
    </source>
</reference>
<proteinExistence type="inferred from homology"/>
<dbReference type="GO" id="GO:0006606">
    <property type="term" value="P:protein import into nucleus"/>
    <property type="evidence" value="ECO:0007669"/>
    <property type="project" value="TreeGrafter"/>
</dbReference>
<name>A0A507CXQ4_9FUNG</name>
<evidence type="ECO:0000313" key="11">
    <source>
        <dbReference type="EMBL" id="TPX43660.1"/>
    </source>
</evidence>
<accession>A0A507CXQ4</accession>
<dbReference type="InterPro" id="IPR001494">
    <property type="entry name" value="Importin-beta_N"/>
</dbReference>
<dbReference type="Pfam" id="PF18806">
    <property type="entry name" value="Importin_rep_3"/>
    <property type="match status" value="1"/>
</dbReference>
<dbReference type="GO" id="GO:0031267">
    <property type="term" value="F:small GTPase binding"/>
    <property type="evidence" value="ECO:0007669"/>
    <property type="project" value="InterPro"/>
</dbReference>
<evidence type="ECO:0000313" key="12">
    <source>
        <dbReference type="Proteomes" id="UP000320475"/>
    </source>
</evidence>
<comment type="subcellular location">
    <subcellularLocation>
        <location evidence="1">Nucleus</location>
    </subcellularLocation>
</comment>
<dbReference type="Pfam" id="PF18773">
    <property type="entry name" value="Importin_rep"/>
    <property type="match status" value="1"/>
</dbReference>
<evidence type="ECO:0000256" key="8">
    <source>
        <dbReference type="ARBA" id="ARBA00023242"/>
    </source>
</evidence>
<feature type="domain" description="Exportin-1/Importin-beta-like" evidence="10">
    <location>
        <begin position="141"/>
        <end position="272"/>
    </location>
</feature>
<gene>
    <name evidence="11" type="ORF">SeLEV6574_g04917</name>
</gene>
<dbReference type="EMBL" id="QEAM01000213">
    <property type="protein sequence ID" value="TPX43660.1"/>
    <property type="molecule type" value="Genomic_DNA"/>
</dbReference>
<evidence type="ECO:0000256" key="1">
    <source>
        <dbReference type="ARBA" id="ARBA00004123"/>
    </source>
</evidence>
<organism evidence="11 12">
    <name type="scientific">Synchytrium endobioticum</name>
    <dbReference type="NCBI Taxonomy" id="286115"/>
    <lineage>
        <taxon>Eukaryota</taxon>
        <taxon>Fungi</taxon>
        <taxon>Fungi incertae sedis</taxon>
        <taxon>Chytridiomycota</taxon>
        <taxon>Chytridiomycota incertae sedis</taxon>
        <taxon>Chytridiomycetes</taxon>
        <taxon>Synchytriales</taxon>
        <taxon>Synchytriaceae</taxon>
        <taxon>Synchytrium</taxon>
    </lineage>
</organism>
<evidence type="ECO:0000259" key="9">
    <source>
        <dbReference type="Pfam" id="PF03810"/>
    </source>
</evidence>
<keyword evidence="8" id="KW-0539">Nucleus</keyword>
<dbReference type="AlphaFoldDB" id="A0A507CXQ4"/>
<comment type="caution">
    <text evidence="11">The sequence shown here is derived from an EMBL/GenBank/DDBJ whole genome shotgun (WGS) entry which is preliminary data.</text>
</comment>
<dbReference type="InterPro" id="IPR040520">
    <property type="entry name" value="Importin_rep_3"/>
</dbReference>
<evidence type="ECO:0000256" key="7">
    <source>
        <dbReference type="ARBA" id="ARBA00022927"/>
    </source>
</evidence>
<dbReference type="PANTHER" id="PTHR12363">
    <property type="entry name" value="TRANSPORTIN 3 AND IMPORTIN 13"/>
    <property type="match status" value="1"/>
</dbReference>
<dbReference type="Gene3D" id="1.25.10.10">
    <property type="entry name" value="Leucine-rich Repeat Variant"/>
    <property type="match status" value="1"/>
</dbReference>